<dbReference type="InterPro" id="IPR035979">
    <property type="entry name" value="RBD_domain_sf"/>
</dbReference>
<dbReference type="InterPro" id="IPR036867">
    <property type="entry name" value="R3H_dom_sf"/>
</dbReference>
<feature type="compositionally biased region" description="Polar residues" evidence="1">
    <location>
        <begin position="659"/>
        <end position="671"/>
    </location>
</feature>
<feature type="compositionally biased region" description="Low complexity" evidence="1">
    <location>
        <begin position="183"/>
        <end position="200"/>
    </location>
</feature>
<feature type="region of interest" description="Disordered" evidence="1">
    <location>
        <begin position="649"/>
        <end position="675"/>
    </location>
</feature>
<feature type="region of interest" description="Disordered" evidence="1">
    <location>
        <begin position="1109"/>
        <end position="1190"/>
    </location>
</feature>
<feature type="region of interest" description="Disordered" evidence="1">
    <location>
        <begin position="139"/>
        <end position="306"/>
    </location>
</feature>
<dbReference type="SUPFAM" id="SSF54928">
    <property type="entry name" value="RNA-binding domain, RBD"/>
    <property type="match status" value="1"/>
</dbReference>
<accession>A0ABM1DZ06</accession>
<dbReference type="InterPro" id="IPR001374">
    <property type="entry name" value="R3H_dom"/>
</dbReference>
<dbReference type="PANTHER" id="PTHR21678">
    <property type="entry name" value="GROWTH INHIBITION AND DIFFERENTIATION RELATED PROTEIN 88"/>
    <property type="match status" value="1"/>
</dbReference>
<dbReference type="Proteomes" id="UP000695022">
    <property type="component" value="Unplaced"/>
</dbReference>
<dbReference type="Gene3D" id="3.30.70.330">
    <property type="match status" value="1"/>
</dbReference>
<proteinExistence type="predicted"/>
<dbReference type="PROSITE" id="PS51061">
    <property type="entry name" value="R3H"/>
    <property type="match status" value="1"/>
</dbReference>
<evidence type="ECO:0000256" key="1">
    <source>
        <dbReference type="SAM" id="MobiDB-lite"/>
    </source>
</evidence>
<feature type="domain" description="R3H" evidence="2">
    <location>
        <begin position="28"/>
        <end position="94"/>
    </location>
</feature>
<evidence type="ECO:0000259" key="2">
    <source>
        <dbReference type="PROSITE" id="PS51061"/>
    </source>
</evidence>
<organism evidence="3 4">
    <name type="scientific">Priapulus caudatus</name>
    <name type="common">Priapulid worm</name>
    <dbReference type="NCBI Taxonomy" id="37621"/>
    <lineage>
        <taxon>Eukaryota</taxon>
        <taxon>Metazoa</taxon>
        <taxon>Ecdysozoa</taxon>
        <taxon>Scalidophora</taxon>
        <taxon>Priapulida</taxon>
        <taxon>Priapulimorpha</taxon>
        <taxon>Priapulimorphida</taxon>
        <taxon>Priapulidae</taxon>
        <taxon>Priapulus</taxon>
    </lineage>
</organism>
<dbReference type="Pfam" id="PF01424">
    <property type="entry name" value="R3H"/>
    <property type="match status" value="1"/>
</dbReference>
<feature type="compositionally biased region" description="Basic and acidic residues" evidence="1">
    <location>
        <begin position="208"/>
        <end position="240"/>
    </location>
</feature>
<feature type="compositionally biased region" description="Basic and acidic residues" evidence="1">
    <location>
        <begin position="348"/>
        <end position="359"/>
    </location>
</feature>
<feature type="region of interest" description="Disordered" evidence="1">
    <location>
        <begin position="814"/>
        <end position="856"/>
    </location>
</feature>
<dbReference type="SMART" id="SM00393">
    <property type="entry name" value="R3H"/>
    <property type="match status" value="1"/>
</dbReference>
<dbReference type="InterPro" id="IPR012677">
    <property type="entry name" value="Nucleotide-bd_a/b_plait_sf"/>
</dbReference>
<evidence type="ECO:0000313" key="4">
    <source>
        <dbReference type="RefSeq" id="XP_014665177.1"/>
    </source>
</evidence>
<dbReference type="Gene3D" id="3.30.1370.50">
    <property type="entry name" value="R3H-like domain"/>
    <property type="match status" value="1"/>
</dbReference>
<feature type="non-terminal residue" evidence="4">
    <location>
        <position position="1"/>
    </location>
</feature>
<protein>
    <submittedName>
        <fullName evidence="4">Coiled-coil domain-containing protein R3HCC1L-like</fullName>
    </submittedName>
</protein>
<feature type="compositionally biased region" description="Polar residues" evidence="1">
    <location>
        <begin position="497"/>
        <end position="509"/>
    </location>
</feature>
<feature type="compositionally biased region" description="Basic and acidic residues" evidence="1">
    <location>
        <begin position="409"/>
        <end position="418"/>
    </location>
</feature>
<feature type="region of interest" description="Disordered" evidence="1">
    <location>
        <begin position="114"/>
        <end position="133"/>
    </location>
</feature>
<feature type="compositionally biased region" description="Polar residues" evidence="1">
    <location>
        <begin position="336"/>
        <end position="347"/>
    </location>
</feature>
<dbReference type="RefSeq" id="XP_014665177.1">
    <property type="nucleotide sequence ID" value="XM_014809691.1"/>
</dbReference>
<sequence>CVTLIPAGFCDNKLAFFLDSCFLKAIDEEFVQLVTADVDFWLRNVKNRPRVLVFPPVSSYHRLLIHNIAQTFTELCTFSIGQGPERRTVVCLQELALAWATSEGATEMMDKIKAGTSSNPASSKKLGKLATSADTMTAARRMDSAGRPPRTASSSVKPSTLPSSRKPPRELSDVCRRNPLPTSSSGSSRRSSADSALSDGNSRPGKSLPERKPASRGKLPDRASGHILEGKPASRKERPASSDSTSSPTDGEGGRITSGSVTPASKTVATSQQEQKRRRMEASILASERPLSAPSSRRRTVEGGQPACTRLASAALGSIRPFSAGGSRLVGKNQPVAGTTTSQSSRKATGETREGEAARGKMKKPSQQIYVPRAQRVIEQQQSDSHKEVAKGSITEKPASSSSSTSSTGDKDRSDKIITKVAPSSRKSLTNRSSGSTSTSVDARSIRDKPAGHASSSRMTGTVRKVPLSPNLKQVKPETAISSRQASILPSAKGVASTRSKARTGNTEKAQLRRPPKPAPQSVAMFSEDSDADLDSESCDEDFMFVPGNRFIDQSEVEMEVSSNNQQCDLMSGGDGLSCNVANTPEIAHGSSQAIDTQEQVLEVTTRCRSQEDLVYEAQTCPELSMALDCEPDTWSRTVHSQPLETLLSSSGADRDIGQPNSASESSLDNKSSPVAEVVAAESSNEVVDEKQSDLSQVDSVAVATDEPAASVIDSHAGCHVNETGVSNLITVEDVINPPASLKCLPQPERDQMPEECSLLPLETTLQQDAVSDSVESATTKVTAAEELITPEQLEPDEQLITTTEVCEQPEVSDPVVNLSPDSPVVRSPLGSEGLTFTQQRERETPGSTFGDADDAMDIASDANSQGASELLTEYTQNVTARLEQSSPNTIVSVNVLHTTVMSTDEVCESSDSISHTTSGECLLQPASTPDSAVLLDHASCGEDNKEKQHSPEPENMSEILGNCQPDTVEAEDNAPPSVQQVDTQDAGEFEEDSWEAHFDENGECLNPELMNELTIAVGTVAIDSPQFDYYNWKPREPVFDEGEYGHIVEISGFPSEFRAEDLISVFSAFRNKGFDIKWVDDTHALGVFSSPIAAAEALQMQHPLVQTKPLSEASKEARAKAKRSQEFIQPYKARPETSASVARRMVTGALGLRPNISREQREHERQKLREAKDKKKLDDKQRKDAWEGL</sequence>
<feature type="compositionally biased region" description="Low complexity" evidence="1">
    <location>
        <begin position="241"/>
        <end position="250"/>
    </location>
</feature>
<dbReference type="InterPro" id="IPR039884">
    <property type="entry name" value="R3HC1/R3HCL"/>
</dbReference>
<dbReference type="PANTHER" id="PTHR21678:SF0">
    <property type="entry name" value="C3H1-TYPE DOMAIN-CONTAINING PROTEIN"/>
    <property type="match status" value="1"/>
</dbReference>
<name>A0ABM1DZ06_PRICU</name>
<dbReference type="GeneID" id="106807375"/>
<feature type="compositionally biased region" description="Basic and acidic residues" evidence="1">
    <location>
        <begin position="1157"/>
        <end position="1190"/>
    </location>
</feature>
<keyword evidence="3" id="KW-1185">Reference proteome</keyword>
<evidence type="ECO:0000313" key="3">
    <source>
        <dbReference type="Proteomes" id="UP000695022"/>
    </source>
</evidence>
<dbReference type="SUPFAM" id="SSF82708">
    <property type="entry name" value="R3H domain"/>
    <property type="match status" value="1"/>
</dbReference>
<feature type="compositionally biased region" description="Polar residues" evidence="1">
    <location>
        <begin position="425"/>
        <end position="442"/>
    </location>
</feature>
<feature type="compositionally biased region" description="Polar residues" evidence="1">
    <location>
        <begin position="257"/>
        <end position="273"/>
    </location>
</feature>
<feature type="compositionally biased region" description="Low complexity" evidence="1">
    <location>
        <begin position="153"/>
        <end position="164"/>
    </location>
</feature>
<reference evidence="4" key="1">
    <citation type="submission" date="2025-08" db="UniProtKB">
        <authorList>
            <consortium name="RefSeq"/>
        </authorList>
    </citation>
    <scope>IDENTIFICATION</scope>
</reference>
<feature type="region of interest" description="Disordered" evidence="1">
    <location>
        <begin position="319"/>
        <end position="523"/>
    </location>
</feature>
<gene>
    <name evidence="4" type="primary">LOC106807375</name>
</gene>
<feature type="compositionally biased region" description="Basic and acidic residues" evidence="1">
    <location>
        <begin position="167"/>
        <end position="176"/>
    </location>
</feature>
<feature type="compositionally biased region" description="Basic and acidic residues" evidence="1">
    <location>
        <begin position="1114"/>
        <end position="1126"/>
    </location>
</feature>